<dbReference type="AlphaFoldDB" id="A0AA38CQ13"/>
<keyword evidence="2" id="KW-1185">Reference proteome</keyword>
<sequence length="53" mass="6235">YSLHVLSMYIYIGYLQAQDSTGRRLQFLDLEPSVWLKVVICSFRIQGPDTYFC</sequence>
<organism evidence="1 2">
    <name type="scientific">Taxus chinensis</name>
    <name type="common">Chinese yew</name>
    <name type="synonym">Taxus wallichiana var. chinensis</name>
    <dbReference type="NCBI Taxonomy" id="29808"/>
    <lineage>
        <taxon>Eukaryota</taxon>
        <taxon>Viridiplantae</taxon>
        <taxon>Streptophyta</taxon>
        <taxon>Embryophyta</taxon>
        <taxon>Tracheophyta</taxon>
        <taxon>Spermatophyta</taxon>
        <taxon>Pinopsida</taxon>
        <taxon>Pinidae</taxon>
        <taxon>Conifers II</taxon>
        <taxon>Cupressales</taxon>
        <taxon>Taxaceae</taxon>
        <taxon>Taxus</taxon>
    </lineage>
</organism>
<gene>
    <name evidence="1" type="ORF">KI387_012201</name>
</gene>
<protein>
    <submittedName>
        <fullName evidence="1">Uncharacterized protein</fullName>
    </submittedName>
</protein>
<dbReference type="Proteomes" id="UP000824469">
    <property type="component" value="Unassembled WGS sequence"/>
</dbReference>
<dbReference type="EMBL" id="JAHRHJ020000009">
    <property type="protein sequence ID" value="KAH9300618.1"/>
    <property type="molecule type" value="Genomic_DNA"/>
</dbReference>
<evidence type="ECO:0000313" key="2">
    <source>
        <dbReference type="Proteomes" id="UP000824469"/>
    </source>
</evidence>
<comment type="caution">
    <text evidence="1">The sequence shown here is derived from an EMBL/GenBank/DDBJ whole genome shotgun (WGS) entry which is preliminary data.</text>
</comment>
<feature type="non-terminal residue" evidence="1">
    <location>
        <position position="1"/>
    </location>
</feature>
<evidence type="ECO:0000313" key="1">
    <source>
        <dbReference type="EMBL" id="KAH9300618.1"/>
    </source>
</evidence>
<name>A0AA38CQ13_TAXCH</name>
<reference evidence="1 2" key="1">
    <citation type="journal article" date="2021" name="Nat. Plants">
        <title>The Taxus genome provides insights into paclitaxel biosynthesis.</title>
        <authorList>
            <person name="Xiong X."/>
            <person name="Gou J."/>
            <person name="Liao Q."/>
            <person name="Li Y."/>
            <person name="Zhou Q."/>
            <person name="Bi G."/>
            <person name="Li C."/>
            <person name="Du R."/>
            <person name="Wang X."/>
            <person name="Sun T."/>
            <person name="Guo L."/>
            <person name="Liang H."/>
            <person name="Lu P."/>
            <person name="Wu Y."/>
            <person name="Zhang Z."/>
            <person name="Ro D.K."/>
            <person name="Shang Y."/>
            <person name="Huang S."/>
            <person name="Yan J."/>
        </authorList>
    </citation>
    <scope>NUCLEOTIDE SEQUENCE [LARGE SCALE GENOMIC DNA]</scope>
    <source>
        <strain evidence="1">Ta-2019</strain>
    </source>
</reference>
<accession>A0AA38CQ13</accession>
<feature type="non-terminal residue" evidence="1">
    <location>
        <position position="53"/>
    </location>
</feature>
<proteinExistence type="predicted"/>